<name>A0A2J8BCD7_9FIRM</name>
<dbReference type="GO" id="GO:0051539">
    <property type="term" value="F:4 iron, 4 sulfur cluster binding"/>
    <property type="evidence" value="ECO:0007669"/>
    <property type="project" value="UniProtKB-KW"/>
</dbReference>
<keyword evidence="4" id="KW-0408">Iron</keyword>
<keyword evidence="3" id="KW-0479">Metal-binding</keyword>
<evidence type="ECO:0000256" key="4">
    <source>
        <dbReference type="ARBA" id="ARBA00023004"/>
    </source>
</evidence>
<dbReference type="Pfam" id="PF04055">
    <property type="entry name" value="Radical_SAM"/>
    <property type="match status" value="1"/>
</dbReference>
<reference evidence="7 8" key="1">
    <citation type="submission" date="2017-05" db="EMBL/GenBank/DDBJ databases">
        <authorList>
            <person name="Song R."/>
            <person name="Chenine A.L."/>
            <person name="Ruprecht R.M."/>
        </authorList>
    </citation>
    <scope>NUCLEOTIDE SEQUENCE [LARGE SCALE GENOMIC DNA]</scope>
    <source>
        <strain evidence="7 8">KA00229</strain>
    </source>
</reference>
<keyword evidence="2" id="KW-0949">S-adenosyl-L-methionine</keyword>
<dbReference type="SFLD" id="SFLDG01111">
    <property type="entry name" value="Uncharacterised_Radical_SAM_Su"/>
    <property type="match status" value="1"/>
</dbReference>
<keyword evidence="5" id="KW-0411">Iron-sulfur</keyword>
<protein>
    <submittedName>
        <fullName evidence="7">Radical SAM protein</fullName>
    </submittedName>
</protein>
<evidence type="ECO:0000256" key="5">
    <source>
        <dbReference type="ARBA" id="ARBA00023014"/>
    </source>
</evidence>
<dbReference type="GO" id="GO:0003824">
    <property type="term" value="F:catalytic activity"/>
    <property type="evidence" value="ECO:0007669"/>
    <property type="project" value="InterPro"/>
</dbReference>
<dbReference type="SFLD" id="SFLDS00029">
    <property type="entry name" value="Radical_SAM"/>
    <property type="match status" value="1"/>
</dbReference>
<dbReference type="AlphaFoldDB" id="A0A2J8BCD7"/>
<dbReference type="SUPFAM" id="SSF102114">
    <property type="entry name" value="Radical SAM enzymes"/>
    <property type="match status" value="1"/>
</dbReference>
<dbReference type="PANTHER" id="PTHR42836:SF1">
    <property type="entry name" value="7-CARBOXY-7-DEAZAGUANINE SYNTHASE"/>
    <property type="match status" value="1"/>
</dbReference>
<dbReference type="CDD" id="cd01335">
    <property type="entry name" value="Radical_SAM"/>
    <property type="match status" value="1"/>
</dbReference>
<evidence type="ECO:0000256" key="1">
    <source>
        <dbReference type="ARBA" id="ARBA00022485"/>
    </source>
</evidence>
<organism evidence="7 8">
    <name type="scientific">Megasphaera hutchinsoni</name>
    <dbReference type="NCBI Taxonomy" id="1588748"/>
    <lineage>
        <taxon>Bacteria</taxon>
        <taxon>Bacillati</taxon>
        <taxon>Bacillota</taxon>
        <taxon>Negativicutes</taxon>
        <taxon>Veillonellales</taxon>
        <taxon>Veillonellaceae</taxon>
        <taxon>Megasphaera</taxon>
    </lineage>
</organism>
<dbReference type="RefSeq" id="WP_102888926.1">
    <property type="nucleotide sequence ID" value="NZ_NFMF01000001.1"/>
</dbReference>
<evidence type="ECO:0000313" key="8">
    <source>
        <dbReference type="Proteomes" id="UP000242958"/>
    </source>
</evidence>
<evidence type="ECO:0000259" key="6">
    <source>
        <dbReference type="PROSITE" id="PS51918"/>
    </source>
</evidence>
<evidence type="ECO:0000256" key="2">
    <source>
        <dbReference type="ARBA" id="ARBA00022691"/>
    </source>
</evidence>
<keyword evidence="1" id="KW-0004">4Fe-4S</keyword>
<accession>A0A2J8BCD7</accession>
<dbReference type="NCBIfam" id="TIGR04038">
    <property type="entry name" value="tatD_link_rSAM"/>
    <property type="match status" value="1"/>
</dbReference>
<dbReference type="InterPro" id="IPR007197">
    <property type="entry name" value="rSAM"/>
</dbReference>
<dbReference type="Proteomes" id="UP000242958">
    <property type="component" value="Unassembled WGS sequence"/>
</dbReference>
<sequence>MIIYTVEKGRYYTVSDSIKRHPNGKRSCYINITNRCTCDCTFCLRTKKKMAKTSSLWLKREPSWEEIKHELDHLPWSLVSEIVCCGFGEPTMRLDIVISIFQYVKSNHPNIHTRLNTNGLSDLYYQRSTAEDFYGNILDTISISLNASNADKYVELTRSRFGIQSYDHMLDFAKSCKTVVKEVVMTIVDATLDEEEVAKCHQVCSCHGLFLRIRPYEEN</sequence>
<gene>
    <name evidence="7" type="ORF">CAL30_00305</name>
</gene>
<proteinExistence type="predicted"/>
<dbReference type="InterPro" id="IPR013785">
    <property type="entry name" value="Aldolase_TIM"/>
</dbReference>
<dbReference type="Gene3D" id="3.20.20.70">
    <property type="entry name" value="Aldolase class I"/>
    <property type="match status" value="1"/>
</dbReference>
<evidence type="ECO:0000256" key="3">
    <source>
        <dbReference type="ARBA" id="ARBA00022723"/>
    </source>
</evidence>
<dbReference type="InterPro" id="IPR058240">
    <property type="entry name" value="rSAM_sf"/>
</dbReference>
<comment type="caution">
    <text evidence="7">The sequence shown here is derived from an EMBL/GenBank/DDBJ whole genome shotgun (WGS) entry which is preliminary data.</text>
</comment>
<dbReference type="InterPro" id="IPR023821">
    <property type="entry name" value="rSAM_TatD-assoc"/>
</dbReference>
<feature type="domain" description="Radical SAM core" evidence="6">
    <location>
        <begin position="22"/>
        <end position="219"/>
    </location>
</feature>
<dbReference type="PANTHER" id="PTHR42836">
    <property type="entry name" value="7-CARBOXY-7-DEAZAGUANINE SYNTHASE"/>
    <property type="match status" value="1"/>
</dbReference>
<evidence type="ECO:0000313" key="7">
    <source>
        <dbReference type="EMBL" id="PNH22443.1"/>
    </source>
</evidence>
<dbReference type="GO" id="GO:0046872">
    <property type="term" value="F:metal ion binding"/>
    <property type="evidence" value="ECO:0007669"/>
    <property type="project" value="UniProtKB-KW"/>
</dbReference>
<dbReference type="PROSITE" id="PS51918">
    <property type="entry name" value="RADICAL_SAM"/>
    <property type="match status" value="1"/>
</dbReference>
<dbReference type="EMBL" id="NFMF01000001">
    <property type="protein sequence ID" value="PNH22443.1"/>
    <property type="molecule type" value="Genomic_DNA"/>
</dbReference>